<dbReference type="EMBL" id="REGN01003150">
    <property type="protein sequence ID" value="RNA24272.1"/>
    <property type="molecule type" value="Genomic_DNA"/>
</dbReference>
<protein>
    <submittedName>
        <fullName evidence="1">Uncharacterized protein</fullName>
    </submittedName>
</protein>
<comment type="caution">
    <text evidence="1">The sequence shown here is derived from an EMBL/GenBank/DDBJ whole genome shotgun (WGS) entry which is preliminary data.</text>
</comment>
<dbReference type="Proteomes" id="UP000276133">
    <property type="component" value="Unassembled WGS sequence"/>
</dbReference>
<evidence type="ECO:0000313" key="1">
    <source>
        <dbReference type="EMBL" id="RNA24272.1"/>
    </source>
</evidence>
<dbReference type="AlphaFoldDB" id="A0A3M7RL43"/>
<organism evidence="1 2">
    <name type="scientific">Brachionus plicatilis</name>
    <name type="common">Marine rotifer</name>
    <name type="synonym">Brachionus muelleri</name>
    <dbReference type="NCBI Taxonomy" id="10195"/>
    <lineage>
        <taxon>Eukaryota</taxon>
        <taxon>Metazoa</taxon>
        <taxon>Spiralia</taxon>
        <taxon>Gnathifera</taxon>
        <taxon>Rotifera</taxon>
        <taxon>Eurotatoria</taxon>
        <taxon>Monogononta</taxon>
        <taxon>Pseudotrocha</taxon>
        <taxon>Ploima</taxon>
        <taxon>Brachionidae</taxon>
        <taxon>Brachionus</taxon>
    </lineage>
</organism>
<accession>A0A3M7RL43</accession>
<gene>
    <name evidence="1" type="ORF">BpHYR1_001791</name>
</gene>
<name>A0A3M7RL43_BRAPC</name>
<keyword evidence="2" id="KW-1185">Reference proteome</keyword>
<proteinExistence type="predicted"/>
<sequence length="129" mass="15441">SNIEKKTSESPFIISSKYFDFTDFIILYIIKNKTFTNNLFDLKAFKQPNLKKYNHYLFSREFFQIIHSTLINKDENNPIESYIKFINQQTNLWSNKKIGRKIKQGCWDNRILKIVCSIFERGDMPCPEI</sequence>
<evidence type="ECO:0000313" key="2">
    <source>
        <dbReference type="Proteomes" id="UP000276133"/>
    </source>
</evidence>
<reference evidence="1 2" key="1">
    <citation type="journal article" date="2018" name="Sci. Rep.">
        <title>Genomic signatures of local adaptation to the degree of environmental predictability in rotifers.</title>
        <authorList>
            <person name="Franch-Gras L."/>
            <person name="Hahn C."/>
            <person name="Garcia-Roger E.M."/>
            <person name="Carmona M.J."/>
            <person name="Serra M."/>
            <person name="Gomez A."/>
        </authorList>
    </citation>
    <scope>NUCLEOTIDE SEQUENCE [LARGE SCALE GENOMIC DNA]</scope>
    <source>
        <strain evidence="1">HYR1</strain>
    </source>
</reference>
<feature type="non-terminal residue" evidence="1">
    <location>
        <position position="1"/>
    </location>
</feature>